<evidence type="ECO:0000313" key="2">
    <source>
        <dbReference type="Proteomes" id="UP000800984"/>
    </source>
</evidence>
<accession>A0ABX0I6F5</accession>
<comment type="caution">
    <text evidence="1">The sequence shown here is derived from an EMBL/GenBank/DDBJ whole genome shotgun (WGS) entry which is preliminary data.</text>
</comment>
<dbReference type="SUPFAM" id="SSF56935">
    <property type="entry name" value="Porins"/>
    <property type="match status" value="1"/>
</dbReference>
<dbReference type="EMBL" id="JAAJBT010000007">
    <property type="protein sequence ID" value="NHM02763.1"/>
    <property type="molecule type" value="Genomic_DNA"/>
</dbReference>
<name>A0ABX0I6F5_9FLAO</name>
<gene>
    <name evidence="1" type="ORF">G4D72_11665</name>
</gene>
<proteinExistence type="predicted"/>
<dbReference type="RefSeq" id="WP_166077891.1">
    <property type="nucleotide sequence ID" value="NZ_JAAJBT010000007.1"/>
</dbReference>
<protein>
    <submittedName>
        <fullName evidence="1">PorT family protein</fullName>
    </submittedName>
</protein>
<organism evidence="1 2">
    <name type="scientific">Flavobacterium difficile</name>
    <dbReference type="NCBI Taxonomy" id="2709659"/>
    <lineage>
        <taxon>Bacteria</taxon>
        <taxon>Pseudomonadati</taxon>
        <taxon>Bacteroidota</taxon>
        <taxon>Flavobacteriia</taxon>
        <taxon>Flavobacteriales</taxon>
        <taxon>Flavobacteriaceae</taxon>
        <taxon>Flavobacterium</taxon>
    </lineage>
</organism>
<evidence type="ECO:0000313" key="1">
    <source>
        <dbReference type="EMBL" id="NHM02763.1"/>
    </source>
</evidence>
<sequence>MKKLLIATCTLFSIIGMAQRGYKDSNRIGISGGLTQMSIFTNNFSVTPQQGWTGGFHVRGNFYNNWQMSFGMFFTDSNFSVQTRKVVSIVETNYKLSAVQIYLMPGFVVSQNHFNIEFGPVLQINDKLVIDKADENNLLVDQPLLTAKDITDVTKINANIYAGVNLGVKNLRLRLGYQYGLNNFFGNLNNNSKVPVIDEKFKGNLGIASGQLTIYL</sequence>
<keyword evidence="2" id="KW-1185">Reference proteome</keyword>
<dbReference type="Proteomes" id="UP000800984">
    <property type="component" value="Unassembled WGS sequence"/>
</dbReference>
<reference evidence="1 2" key="1">
    <citation type="submission" date="2020-02" db="EMBL/GenBank/DDBJ databases">
        <authorList>
            <person name="Chen W.-M."/>
        </authorList>
    </citation>
    <scope>NUCLEOTIDE SEQUENCE [LARGE SCALE GENOMIC DNA]</scope>
    <source>
        <strain evidence="1 2">KDG-16</strain>
    </source>
</reference>